<evidence type="ECO:0000256" key="5">
    <source>
        <dbReference type="ARBA" id="ARBA00023136"/>
    </source>
</evidence>
<comment type="subcellular location">
    <subcellularLocation>
        <location evidence="1">Membrane</location>
        <topology evidence="1">Single-pass type I membrane protein</topology>
    </subcellularLocation>
</comment>
<feature type="transmembrane region" description="Helical" evidence="10">
    <location>
        <begin position="581"/>
        <end position="604"/>
    </location>
</feature>
<evidence type="ECO:0000313" key="13">
    <source>
        <dbReference type="Proteomes" id="UP000469558"/>
    </source>
</evidence>
<dbReference type="OrthoDB" id="5573651at2759"/>
<dbReference type="Pfam" id="PF25506">
    <property type="entry name" value="TIM-barrel_MTC6"/>
    <property type="match status" value="1"/>
</dbReference>
<comment type="function">
    <text evidence="7">May be involved in telomere capping.</text>
</comment>
<name>A0A8T9C7W9_9HELO</name>
<sequence>SQRDLGLTVPINFVTSPGVSLQAACFAHFNYEDGNSEECLSNLLAVGFRRFELDLYWDQGRNVWSFCPVSIPTSIPASATPTSTSSFSSSTLAALTSGTVAMIPSQALEARQNTASLSETLSSSSLFVGSSSAVDSMASIVSNMTGTSLGNNVSSIALLPGSSNDPLVSIPPYVCTATINLSTFTSQIQSYILQTQNTLDARFLHVTLNIHAAASYDSPLSSAPEPTLFPGPTNSLSSLFAGNPDLYLYTPSELASDRANLNASWYTVASIYRPAEDYYEVSTSEYKIASTEDGWPSESYVEFQKSKRVLLGWGTVDPQMAGYNFSGDIGTIFPSGYTQTFPPDLTADSTGDLTSGCFMRNSSDDLSNVNSSWAADSNFPGFDYPTTATANITPFLNLTSNSANCGISPILNVTLLNATANTNYQPYENFTAATIWSWAPGEPRNYTSSDADSDSLFRCATANPDLAGRWAVSDCSQKYYAACRANGQPYNWTITAYPVSYSYAKQTCPKNYQFAAPRTALENSYLAQALRQNHRDYDGHGAWVDFNDLDYKTCWVTGGPNATCPYKAILVQDSDAKRTTLIPAIGGVIVGVIFLLTLFIACYNRRSTKKRTRRRADNGFVYEGVPS</sequence>
<evidence type="ECO:0000256" key="9">
    <source>
        <dbReference type="ARBA" id="ARBA00039865"/>
    </source>
</evidence>
<evidence type="ECO:0000256" key="6">
    <source>
        <dbReference type="ARBA" id="ARBA00023180"/>
    </source>
</evidence>
<proteinExistence type="inferred from homology"/>
<evidence type="ECO:0000256" key="4">
    <source>
        <dbReference type="ARBA" id="ARBA00022989"/>
    </source>
</evidence>
<keyword evidence="13" id="KW-1185">Reference proteome</keyword>
<protein>
    <recommendedName>
        <fullName evidence="9">Maintenance of telomere capping protein 6</fullName>
    </recommendedName>
</protein>
<evidence type="ECO:0000256" key="2">
    <source>
        <dbReference type="ARBA" id="ARBA00022692"/>
    </source>
</evidence>
<keyword evidence="3" id="KW-0732">Signal</keyword>
<evidence type="ECO:0000256" key="3">
    <source>
        <dbReference type="ARBA" id="ARBA00022729"/>
    </source>
</evidence>
<keyword evidence="4 10" id="KW-1133">Transmembrane helix</keyword>
<keyword evidence="5 10" id="KW-0472">Membrane</keyword>
<dbReference type="PANTHER" id="PTHR35518">
    <property type="entry name" value="MAINTENANCE OF TELOMOERE CAPPING"/>
    <property type="match status" value="1"/>
</dbReference>
<gene>
    <name evidence="12" type="primary">MTC6</name>
    <name evidence="12" type="ORF">LSUE1_G004199</name>
</gene>
<reference evidence="12 13" key="1">
    <citation type="submission" date="2018-05" db="EMBL/GenBank/DDBJ databases">
        <title>Genome sequencing and assembly of the regulated plant pathogen Lachnellula willkommii and related sister species for the development of diagnostic species identification markers.</title>
        <authorList>
            <person name="Giroux E."/>
            <person name="Bilodeau G."/>
        </authorList>
    </citation>
    <scope>NUCLEOTIDE SEQUENCE [LARGE SCALE GENOMIC DNA]</scope>
    <source>
        <strain evidence="12 13">CBS 268.59</strain>
    </source>
</reference>
<keyword evidence="6" id="KW-0325">Glycoprotein</keyword>
<feature type="domain" description="MTC6 partial TIM-barrel" evidence="11">
    <location>
        <begin position="1"/>
        <end position="420"/>
    </location>
</feature>
<organism evidence="12 13">
    <name type="scientific">Lachnellula suecica</name>
    <dbReference type="NCBI Taxonomy" id="602035"/>
    <lineage>
        <taxon>Eukaryota</taxon>
        <taxon>Fungi</taxon>
        <taxon>Dikarya</taxon>
        <taxon>Ascomycota</taxon>
        <taxon>Pezizomycotina</taxon>
        <taxon>Leotiomycetes</taxon>
        <taxon>Helotiales</taxon>
        <taxon>Lachnaceae</taxon>
        <taxon>Lachnellula</taxon>
    </lineage>
</organism>
<dbReference type="InterPro" id="IPR057530">
    <property type="entry name" value="TIM-barrel_MTC6"/>
</dbReference>
<dbReference type="EMBL" id="QGMK01000425">
    <property type="protein sequence ID" value="TVY81768.1"/>
    <property type="molecule type" value="Genomic_DNA"/>
</dbReference>
<accession>A0A8T9C7W9</accession>
<feature type="non-terminal residue" evidence="12">
    <location>
        <position position="1"/>
    </location>
</feature>
<comment type="caution">
    <text evidence="12">The sequence shown here is derived from an EMBL/GenBank/DDBJ whole genome shotgun (WGS) entry which is preliminary data.</text>
</comment>
<evidence type="ECO:0000256" key="1">
    <source>
        <dbReference type="ARBA" id="ARBA00004479"/>
    </source>
</evidence>
<keyword evidence="2 10" id="KW-0812">Transmembrane</keyword>
<evidence type="ECO:0000256" key="8">
    <source>
        <dbReference type="ARBA" id="ARBA00038159"/>
    </source>
</evidence>
<dbReference type="Proteomes" id="UP000469558">
    <property type="component" value="Unassembled WGS sequence"/>
</dbReference>
<dbReference type="CDD" id="cd00037">
    <property type="entry name" value="CLECT"/>
    <property type="match status" value="1"/>
</dbReference>
<evidence type="ECO:0000256" key="10">
    <source>
        <dbReference type="SAM" id="Phobius"/>
    </source>
</evidence>
<dbReference type="PANTHER" id="PTHR35518:SF2">
    <property type="entry name" value="MAINTENANCE OF TELOMERE CAPPING PROTEIN 6"/>
    <property type="match status" value="1"/>
</dbReference>
<dbReference type="AlphaFoldDB" id="A0A8T9C7W9"/>
<comment type="similarity">
    <text evidence="8">Belongs to the MTC6 family.</text>
</comment>
<dbReference type="GO" id="GO:0016020">
    <property type="term" value="C:membrane"/>
    <property type="evidence" value="ECO:0007669"/>
    <property type="project" value="UniProtKB-SubCell"/>
</dbReference>
<evidence type="ECO:0000313" key="12">
    <source>
        <dbReference type="EMBL" id="TVY81768.1"/>
    </source>
</evidence>
<evidence type="ECO:0000256" key="7">
    <source>
        <dbReference type="ARBA" id="ARBA00037703"/>
    </source>
</evidence>
<dbReference type="InterPro" id="IPR051008">
    <property type="entry name" value="Telomere_Capping_Maintenance"/>
</dbReference>
<evidence type="ECO:0000259" key="11">
    <source>
        <dbReference type="Pfam" id="PF25506"/>
    </source>
</evidence>